<dbReference type="RefSeq" id="WP_368636697.1">
    <property type="nucleotide sequence ID" value="NZ_JBFRHK010000006.1"/>
</dbReference>
<evidence type="ECO:0000313" key="2">
    <source>
        <dbReference type="EMBL" id="MEX3745845.1"/>
    </source>
</evidence>
<dbReference type="EMBL" id="JBFRHK010000007">
    <property type="protein sequence ID" value="MEX3746145.1"/>
    <property type="molecule type" value="Genomic_DNA"/>
</dbReference>
<gene>
    <name evidence="2" type="ORF">AB1300_11935</name>
    <name evidence="3" type="ORF">AB1300_13480</name>
</gene>
<keyword evidence="1" id="KW-0472">Membrane</keyword>
<keyword evidence="4" id="KW-1185">Reference proteome</keyword>
<dbReference type="Proteomes" id="UP001558534">
    <property type="component" value="Unassembled WGS sequence"/>
</dbReference>
<dbReference type="EMBL" id="JBFRHK010000006">
    <property type="protein sequence ID" value="MEX3745845.1"/>
    <property type="molecule type" value="Genomic_DNA"/>
</dbReference>
<reference evidence="2 4" key="1">
    <citation type="submission" date="2024-07" db="EMBL/GenBank/DDBJ databases">
        <title>Characterization of a bacterium isolated from hydrolysated instant sea cucumber by whole-genome sequencing and metabolomics.</title>
        <authorList>
            <person name="Luo X."/>
            <person name="Zhang Z."/>
            <person name="Zheng Z."/>
            <person name="Zhang W."/>
            <person name="Ming T."/>
            <person name="Jiao L."/>
            <person name="Su X."/>
            <person name="Kong F."/>
            <person name="Xu J."/>
        </authorList>
    </citation>
    <scope>NUCLEOTIDE SEQUENCE [LARGE SCALE GENOMIC DNA]</scope>
    <source>
        <strain evidence="2 4">XL-2024</strain>
    </source>
</reference>
<keyword evidence="1" id="KW-1133">Transmembrane helix</keyword>
<proteinExistence type="predicted"/>
<organism evidence="2 4">
    <name type="scientific">Lysinibacillus xylanilyticus</name>
    <dbReference type="NCBI Taxonomy" id="582475"/>
    <lineage>
        <taxon>Bacteria</taxon>
        <taxon>Bacillati</taxon>
        <taxon>Bacillota</taxon>
        <taxon>Bacilli</taxon>
        <taxon>Bacillales</taxon>
        <taxon>Bacillaceae</taxon>
        <taxon>Lysinibacillus</taxon>
    </lineage>
</organism>
<sequence length="144" mass="16494">MKKFIIILPLLIIIIAVVFFIAMKDHNDSATDVLENVDFYAENPTVTIFSVNTEKKDIFTEIEIPEKTQQELITAFQKAKFKKTTINSSNYDYRITITLNAGYSMYLDSDKKILSIISTDGSADKKYTIVNDRDFFSILEKATK</sequence>
<protein>
    <recommendedName>
        <fullName evidence="5">Lipoprotein</fullName>
    </recommendedName>
</protein>
<accession>A0ABV3VY52</accession>
<feature type="transmembrane region" description="Helical" evidence="1">
    <location>
        <begin position="6"/>
        <end position="23"/>
    </location>
</feature>
<evidence type="ECO:0000313" key="4">
    <source>
        <dbReference type="Proteomes" id="UP001558534"/>
    </source>
</evidence>
<evidence type="ECO:0000313" key="3">
    <source>
        <dbReference type="EMBL" id="MEX3746145.1"/>
    </source>
</evidence>
<comment type="caution">
    <text evidence="2">The sequence shown here is derived from an EMBL/GenBank/DDBJ whole genome shotgun (WGS) entry which is preliminary data.</text>
</comment>
<evidence type="ECO:0000256" key="1">
    <source>
        <dbReference type="SAM" id="Phobius"/>
    </source>
</evidence>
<evidence type="ECO:0008006" key="5">
    <source>
        <dbReference type="Google" id="ProtNLM"/>
    </source>
</evidence>
<name>A0ABV3VY52_9BACI</name>
<keyword evidence="1" id="KW-0812">Transmembrane</keyword>